<name>A0A803Y1C8_MELGA</name>
<sequence>MSDSEAWTCPICCEARRDVAYATPCNHQFCLGCIQRWAILKSSCPDHVALRTWFSVWVSNLWCSWDTLREGLFNFKKIHLLRIFF</sequence>
<reference evidence="6" key="2">
    <citation type="submission" date="2025-08" db="UniProtKB">
        <authorList>
            <consortium name="Ensembl"/>
        </authorList>
    </citation>
    <scope>IDENTIFICATION</scope>
</reference>
<reference evidence="6 7" key="1">
    <citation type="journal article" date="2010" name="PLoS Biol.">
        <title>Multi-platform next-generation sequencing of the domestic turkey (Meleagris gallopavo): genome assembly and analysis.</title>
        <authorList>
            <person name="Dalloul R.A."/>
            <person name="Long J.A."/>
            <person name="Zimin A.V."/>
            <person name="Aslam L."/>
            <person name="Beal K."/>
            <person name="Blomberg L.A."/>
            <person name="Bouffard P."/>
            <person name="Burt D.W."/>
            <person name="Crasta O."/>
            <person name="Crooijmans R.P."/>
            <person name="Cooper K."/>
            <person name="Coulombe R.A."/>
            <person name="De S."/>
            <person name="Delany M.E."/>
            <person name="Dodgson J.B."/>
            <person name="Dong J.J."/>
            <person name="Evans C."/>
            <person name="Frederickson K.M."/>
            <person name="Flicek P."/>
            <person name="Florea L."/>
            <person name="Folkerts O."/>
            <person name="Groenen M.A."/>
            <person name="Harkins T.T."/>
            <person name="Herrero J."/>
            <person name="Hoffmann S."/>
            <person name="Megens H.J."/>
            <person name="Jiang A."/>
            <person name="de Jong P."/>
            <person name="Kaiser P."/>
            <person name="Kim H."/>
            <person name="Kim K.W."/>
            <person name="Kim S."/>
            <person name="Langenberger D."/>
            <person name="Lee M.K."/>
            <person name="Lee T."/>
            <person name="Mane S."/>
            <person name="Marcais G."/>
            <person name="Marz M."/>
            <person name="McElroy A.P."/>
            <person name="Modise T."/>
            <person name="Nefedov M."/>
            <person name="Notredame C."/>
            <person name="Paton I.R."/>
            <person name="Payne W.S."/>
            <person name="Pertea G."/>
            <person name="Prickett D."/>
            <person name="Puiu D."/>
            <person name="Qioa D."/>
            <person name="Raineri E."/>
            <person name="Ruffier M."/>
            <person name="Salzberg S.L."/>
            <person name="Schatz M.C."/>
            <person name="Scheuring C."/>
            <person name="Schmidt C.J."/>
            <person name="Schroeder S."/>
            <person name="Searle S.M."/>
            <person name="Smith E.J."/>
            <person name="Smith J."/>
            <person name="Sonstegard T.S."/>
            <person name="Stadler P.F."/>
            <person name="Tafer H."/>
            <person name="Tu Z.J."/>
            <person name="Van Tassell C.P."/>
            <person name="Vilella A.J."/>
            <person name="Williams K.P."/>
            <person name="Yorke J.A."/>
            <person name="Zhang L."/>
            <person name="Zhang H.B."/>
            <person name="Zhang X."/>
            <person name="Zhang Y."/>
            <person name="Reed K.M."/>
        </authorList>
    </citation>
    <scope>NUCLEOTIDE SEQUENCE [LARGE SCALE GENOMIC DNA]</scope>
</reference>
<protein>
    <recommendedName>
        <fullName evidence="5">RING-type domain-containing protein</fullName>
    </recommendedName>
</protein>
<dbReference type="AlphaFoldDB" id="A0A803Y1C8"/>
<dbReference type="InParanoid" id="A0A803Y1C8"/>
<proteinExistence type="predicted"/>
<dbReference type="SMART" id="SM00184">
    <property type="entry name" value="RING"/>
    <property type="match status" value="1"/>
</dbReference>
<reference evidence="6" key="3">
    <citation type="submission" date="2025-09" db="UniProtKB">
        <authorList>
            <consortium name="Ensembl"/>
        </authorList>
    </citation>
    <scope>IDENTIFICATION</scope>
</reference>
<keyword evidence="2 4" id="KW-0863">Zinc-finger</keyword>
<dbReference type="Ensembl" id="ENSMGAT00000028115.1">
    <property type="protein sequence ID" value="ENSMGAP00000025575.1"/>
    <property type="gene ID" value="ENSMGAG00000020711.1"/>
</dbReference>
<evidence type="ECO:0000313" key="7">
    <source>
        <dbReference type="Proteomes" id="UP000001645"/>
    </source>
</evidence>
<keyword evidence="1" id="KW-0479">Metal-binding</keyword>
<evidence type="ECO:0000256" key="3">
    <source>
        <dbReference type="ARBA" id="ARBA00022833"/>
    </source>
</evidence>
<feature type="domain" description="RING-type" evidence="5">
    <location>
        <begin position="9"/>
        <end position="47"/>
    </location>
</feature>
<dbReference type="InterPro" id="IPR013083">
    <property type="entry name" value="Znf_RING/FYVE/PHD"/>
</dbReference>
<dbReference type="InterPro" id="IPR001841">
    <property type="entry name" value="Znf_RING"/>
</dbReference>
<dbReference type="SUPFAM" id="SSF57850">
    <property type="entry name" value="RING/U-box"/>
    <property type="match status" value="1"/>
</dbReference>
<dbReference type="InterPro" id="IPR017907">
    <property type="entry name" value="Znf_RING_CS"/>
</dbReference>
<evidence type="ECO:0000313" key="6">
    <source>
        <dbReference type="Ensembl" id="ENSMGAP00000025575.1"/>
    </source>
</evidence>
<evidence type="ECO:0000256" key="1">
    <source>
        <dbReference type="ARBA" id="ARBA00022723"/>
    </source>
</evidence>
<dbReference type="Proteomes" id="UP000001645">
    <property type="component" value="Chromosome 1"/>
</dbReference>
<dbReference type="Pfam" id="PF00097">
    <property type="entry name" value="zf-C3HC4"/>
    <property type="match status" value="1"/>
</dbReference>
<accession>A0A803Y1C8</accession>
<organism evidence="6 7">
    <name type="scientific">Meleagris gallopavo</name>
    <name type="common">Wild turkey</name>
    <dbReference type="NCBI Taxonomy" id="9103"/>
    <lineage>
        <taxon>Eukaryota</taxon>
        <taxon>Metazoa</taxon>
        <taxon>Chordata</taxon>
        <taxon>Craniata</taxon>
        <taxon>Vertebrata</taxon>
        <taxon>Euteleostomi</taxon>
        <taxon>Archelosauria</taxon>
        <taxon>Archosauria</taxon>
        <taxon>Dinosauria</taxon>
        <taxon>Saurischia</taxon>
        <taxon>Theropoda</taxon>
        <taxon>Coelurosauria</taxon>
        <taxon>Aves</taxon>
        <taxon>Neognathae</taxon>
        <taxon>Galloanserae</taxon>
        <taxon>Galliformes</taxon>
        <taxon>Phasianidae</taxon>
        <taxon>Meleagridinae</taxon>
        <taxon>Meleagris</taxon>
    </lineage>
</organism>
<keyword evidence="7" id="KW-1185">Reference proteome</keyword>
<evidence type="ECO:0000256" key="4">
    <source>
        <dbReference type="PROSITE-ProRule" id="PRU00175"/>
    </source>
</evidence>
<evidence type="ECO:0000259" key="5">
    <source>
        <dbReference type="PROSITE" id="PS50089"/>
    </source>
</evidence>
<dbReference type="PROSITE" id="PS00518">
    <property type="entry name" value="ZF_RING_1"/>
    <property type="match status" value="1"/>
</dbReference>
<dbReference type="PROSITE" id="PS50089">
    <property type="entry name" value="ZF_RING_2"/>
    <property type="match status" value="1"/>
</dbReference>
<dbReference type="GeneTree" id="ENSGT01070000254325"/>
<dbReference type="GO" id="GO:0008270">
    <property type="term" value="F:zinc ion binding"/>
    <property type="evidence" value="ECO:0007669"/>
    <property type="project" value="UniProtKB-KW"/>
</dbReference>
<keyword evidence="3" id="KW-0862">Zinc</keyword>
<dbReference type="Gene3D" id="3.30.40.10">
    <property type="entry name" value="Zinc/RING finger domain, C3HC4 (zinc finger)"/>
    <property type="match status" value="1"/>
</dbReference>
<dbReference type="InterPro" id="IPR018957">
    <property type="entry name" value="Znf_C3HC4_RING-type"/>
</dbReference>
<evidence type="ECO:0000256" key="2">
    <source>
        <dbReference type="ARBA" id="ARBA00022771"/>
    </source>
</evidence>